<gene>
    <name evidence="3" type="ORF">ALQ30_04942</name>
</gene>
<reference evidence="3 4" key="1">
    <citation type="submission" date="2018-08" db="EMBL/GenBank/DDBJ databases">
        <title>Recombination of ecologically and evolutionarily significant loci maintains genetic cohesion in the Pseudomonas syringae species complex.</title>
        <authorList>
            <person name="Dillon M."/>
            <person name="Thakur S."/>
            <person name="Almeida R.N.D."/>
            <person name="Weir B.S."/>
            <person name="Guttman D.S."/>
        </authorList>
    </citation>
    <scope>NUCLEOTIDE SEQUENCE [LARGE SCALE GENOMIC DNA]</scope>
    <source>
        <strain evidence="3 4">ICMP 3706</strain>
    </source>
</reference>
<protein>
    <submittedName>
        <fullName evidence="3">Type IV leader peptidase family</fullName>
    </submittedName>
</protein>
<keyword evidence="1" id="KW-1133">Transmembrane helix</keyword>
<accession>A0A3M3ZNI6</accession>
<keyword evidence="1" id="KW-0472">Membrane</keyword>
<dbReference type="EMBL" id="RBQE01000610">
    <property type="protein sequence ID" value="RMO95344.1"/>
    <property type="molecule type" value="Genomic_DNA"/>
</dbReference>
<dbReference type="GO" id="GO:0004190">
    <property type="term" value="F:aspartic-type endopeptidase activity"/>
    <property type="evidence" value="ECO:0007669"/>
    <property type="project" value="InterPro"/>
</dbReference>
<feature type="transmembrane region" description="Helical" evidence="1">
    <location>
        <begin position="103"/>
        <end position="122"/>
    </location>
</feature>
<dbReference type="Pfam" id="PF01478">
    <property type="entry name" value="Peptidase_A24"/>
    <property type="match status" value="1"/>
</dbReference>
<dbReference type="GO" id="GO:0016020">
    <property type="term" value="C:membrane"/>
    <property type="evidence" value="ECO:0007669"/>
    <property type="project" value="InterPro"/>
</dbReference>
<evidence type="ECO:0000256" key="1">
    <source>
        <dbReference type="SAM" id="Phobius"/>
    </source>
</evidence>
<dbReference type="InterPro" id="IPR000045">
    <property type="entry name" value="Prepilin_IV_endopep_pep"/>
</dbReference>
<sequence length="167" mass="17711">MLSGKQDVFCLIKLFLLLVWFAICAEQDARRKQISNSLTLGAAALAAAWLAGTGTTWLGAAPLEAAQTLALALGLTLPGYALGKLGAGDVKLMTALALASNSAYLLCTFIGAGVAVLIWALLARKVQRHINQQVARRYAYMFADASDKYPFSPFLLAGSLLTVALLH</sequence>
<name>A0A3M3ZNI6_9PSED</name>
<evidence type="ECO:0000259" key="2">
    <source>
        <dbReference type="Pfam" id="PF01478"/>
    </source>
</evidence>
<dbReference type="Gene3D" id="1.20.120.1220">
    <property type="match status" value="1"/>
</dbReference>
<proteinExistence type="predicted"/>
<keyword evidence="1" id="KW-0812">Transmembrane</keyword>
<feature type="transmembrane region" description="Helical" evidence="1">
    <location>
        <begin position="40"/>
        <end position="58"/>
    </location>
</feature>
<comment type="caution">
    <text evidence="3">The sequence shown here is derived from an EMBL/GenBank/DDBJ whole genome shotgun (WGS) entry which is preliminary data.</text>
</comment>
<organism evidence="3 4">
    <name type="scientific">Pseudomonas syringae pv. persicae</name>
    <dbReference type="NCBI Taxonomy" id="237306"/>
    <lineage>
        <taxon>Bacteria</taxon>
        <taxon>Pseudomonadati</taxon>
        <taxon>Pseudomonadota</taxon>
        <taxon>Gammaproteobacteria</taxon>
        <taxon>Pseudomonadales</taxon>
        <taxon>Pseudomonadaceae</taxon>
        <taxon>Pseudomonas</taxon>
    </lineage>
</organism>
<evidence type="ECO:0000313" key="4">
    <source>
        <dbReference type="Proteomes" id="UP000281604"/>
    </source>
</evidence>
<feature type="transmembrane region" description="Helical" evidence="1">
    <location>
        <begin position="65"/>
        <end position="83"/>
    </location>
</feature>
<dbReference type="Proteomes" id="UP000281604">
    <property type="component" value="Unassembled WGS sequence"/>
</dbReference>
<dbReference type="AlphaFoldDB" id="A0A3M3ZNI6"/>
<feature type="domain" description="Prepilin type IV endopeptidase peptidase" evidence="2">
    <location>
        <begin position="15"/>
        <end position="121"/>
    </location>
</feature>
<evidence type="ECO:0000313" key="3">
    <source>
        <dbReference type="EMBL" id="RMO95344.1"/>
    </source>
</evidence>